<dbReference type="Proteomes" id="UP001165121">
    <property type="component" value="Unassembled WGS sequence"/>
</dbReference>
<sequence length="151" mass="16364">MKKLGLSAMEQDVVGEVDNGSTLNEGGTCLQNTILSGDSSEGSVSSGHLFARVNVYDIVDADALISRKFNFPGKLLGERGIHLKKIEAIACAQLRYFGPWPQSLAKWGKGRGDSQREASSRTMPEAYIQITSTNEAVISVLILWACTHTFS</sequence>
<keyword evidence="2" id="KW-1185">Reference proteome</keyword>
<organism evidence="1 2">
    <name type="scientific">Phytophthora fragariaefolia</name>
    <dbReference type="NCBI Taxonomy" id="1490495"/>
    <lineage>
        <taxon>Eukaryota</taxon>
        <taxon>Sar</taxon>
        <taxon>Stramenopiles</taxon>
        <taxon>Oomycota</taxon>
        <taxon>Peronosporomycetes</taxon>
        <taxon>Peronosporales</taxon>
        <taxon>Peronosporaceae</taxon>
        <taxon>Phytophthora</taxon>
    </lineage>
</organism>
<evidence type="ECO:0000313" key="1">
    <source>
        <dbReference type="EMBL" id="GMF27253.1"/>
    </source>
</evidence>
<dbReference type="AlphaFoldDB" id="A0A9W6U8M8"/>
<accession>A0A9W6U8M8</accession>
<proteinExistence type="predicted"/>
<comment type="caution">
    <text evidence="1">The sequence shown here is derived from an EMBL/GenBank/DDBJ whole genome shotgun (WGS) entry which is preliminary data.</text>
</comment>
<protein>
    <submittedName>
        <fullName evidence="1">Unnamed protein product</fullName>
    </submittedName>
</protein>
<reference evidence="1" key="1">
    <citation type="submission" date="2023-04" db="EMBL/GenBank/DDBJ databases">
        <title>Phytophthora fragariaefolia NBRC 109709.</title>
        <authorList>
            <person name="Ichikawa N."/>
            <person name="Sato H."/>
            <person name="Tonouchi N."/>
        </authorList>
    </citation>
    <scope>NUCLEOTIDE SEQUENCE</scope>
    <source>
        <strain evidence="1">NBRC 109709</strain>
    </source>
</reference>
<dbReference type="EMBL" id="BSXT01000434">
    <property type="protein sequence ID" value="GMF27253.1"/>
    <property type="molecule type" value="Genomic_DNA"/>
</dbReference>
<gene>
    <name evidence="1" type="ORF">Pfra01_000535300</name>
</gene>
<name>A0A9W6U8M8_9STRA</name>
<evidence type="ECO:0000313" key="2">
    <source>
        <dbReference type="Proteomes" id="UP001165121"/>
    </source>
</evidence>
<dbReference type="OrthoDB" id="69300at2759"/>